<gene>
    <name evidence="2" type="ORF">QYT958_LOCUS24818</name>
</gene>
<evidence type="ECO:0000313" key="2">
    <source>
        <dbReference type="EMBL" id="CAF4816930.1"/>
    </source>
</evidence>
<protein>
    <submittedName>
        <fullName evidence="2">Uncharacterized protein</fullName>
    </submittedName>
</protein>
<comment type="caution">
    <text evidence="2">The sequence shown here is derived from an EMBL/GenBank/DDBJ whole genome shotgun (WGS) entry which is preliminary data.</text>
</comment>
<accession>A0A821Q1M0</accession>
<dbReference type="EMBL" id="CAJOBR010005410">
    <property type="protein sequence ID" value="CAF4816930.1"/>
    <property type="molecule type" value="Genomic_DNA"/>
</dbReference>
<name>A0A821Q1M0_9BILA</name>
<dbReference type="AlphaFoldDB" id="A0A821Q1M0"/>
<dbReference type="Proteomes" id="UP000663848">
    <property type="component" value="Unassembled WGS sequence"/>
</dbReference>
<evidence type="ECO:0000256" key="1">
    <source>
        <dbReference type="SAM" id="MobiDB-lite"/>
    </source>
</evidence>
<sequence length="216" mass="24364">MTLFCAKEEINRKFYSKSTTAQETNNTPQCTTTNSEIKNINEATVLTEFRDAPSPLSSSTSLTLHDQCEIYENPSTTTAITPTSSTVTTPTSTPIPIVTTPTSTPTPIVTTPTSTPTPTVTTSTTTVAQEHDLLNNIFMNDPSKRDPCLGPKYAKDYLLARPYQPNIKFPTINRRHFCYPWFQLYKWLEFSEMTNRAYCFVCRYAYSEGHSEKDLL</sequence>
<proteinExistence type="predicted"/>
<organism evidence="2 3">
    <name type="scientific">Rotaria socialis</name>
    <dbReference type="NCBI Taxonomy" id="392032"/>
    <lineage>
        <taxon>Eukaryota</taxon>
        <taxon>Metazoa</taxon>
        <taxon>Spiralia</taxon>
        <taxon>Gnathifera</taxon>
        <taxon>Rotifera</taxon>
        <taxon>Eurotatoria</taxon>
        <taxon>Bdelloidea</taxon>
        <taxon>Philodinida</taxon>
        <taxon>Philodinidae</taxon>
        <taxon>Rotaria</taxon>
    </lineage>
</organism>
<feature type="region of interest" description="Disordered" evidence="1">
    <location>
        <begin position="76"/>
        <end position="122"/>
    </location>
</feature>
<reference evidence="2" key="1">
    <citation type="submission" date="2021-02" db="EMBL/GenBank/DDBJ databases">
        <authorList>
            <person name="Nowell W R."/>
        </authorList>
    </citation>
    <scope>NUCLEOTIDE SEQUENCE</scope>
</reference>
<evidence type="ECO:0000313" key="3">
    <source>
        <dbReference type="Proteomes" id="UP000663848"/>
    </source>
</evidence>